<dbReference type="InterPro" id="IPR032820">
    <property type="entry name" value="ATPase_put"/>
</dbReference>
<dbReference type="STRING" id="54915.ADS79_24070"/>
<dbReference type="PATRIC" id="fig|54915.3.peg.3954"/>
<organism evidence="2 3">
    <name type="scientific">Brevibacillus reuszeri</name>
    <dbReference type="NCBI Taxonomy" id="54915"/>
    <lineage>
        <taxon>Bacteria</taxon>
        <taxon>Bacillati</taxon>
        <taxon>Bacillota</taxon>
        <taxon>Bacilli</taxon>
        <taxon>Bacillales</taxon>
        <taxon>Paenibacillaceae</taxon>
        <taxon>Brevibacillus</taxon>
    </lineage>
</organism>
<dbReference type="AlphaFoldDB" id="A0A0K9YT13"/>
<name>A0A0K9YT13_9BACL</name>
<comment type="caution">
    <text evidence="2">The sequence shown here is derived from an EMBL/GenBank/DDBJ whole genome shotgun (WGS) entry which is preliminary data.</text>
</comment>
<evidence type="ECO:0000313" key="2">
    <source>
        <dbReference type="EMBL" id="KNB71826.1"/>
    </source>
</evidence>
<dbReference type="EMBL" id="LGIQ01000009">
    <property type="protein sequence ID" value="KNB71826.1"/>
    <property type="molecule type" value="Genomic_DNA"/>
</dbReference>
<dbReference type="Pfam" id="PF09527">
    <property type="entry name" value="ATPase_gene1"/>
    <property type="match status" value="1"/>
</dbReference>
<feature type="transmembrane region" description="Helical" evidence="1">
    <location>
        <begin position="51"/>
        <end position="72"/>
    </location>
</feature>
<feature type="transmembrane region" description="Helical" evidence="1">
    <location>
        <begin position="17"/>
        <end position="39"/>
    </location>
</feature>
<evidence type="ECO:0000313" key="3">
    <source>
        <dbReference type="Proteomes" id="UP000036834"/>
    </source>
</evidence>
<evidence type="ECO:0000256" key="1">
    <source>
        <dbReference type="SAM" id="Phobius"/>
    </source>
</evidence>
<keyword evidence="1" id="KW-0812">Transmembrane</keyword>
<dbReference type="Proteomes" id="UP000036834">
    <property type="component" value="Unassembled WGS sequence"/>
</dbReference>
<keyword evidence="1" id="KW-0472">Membrane</keyword>
<gene>
    <name evidence="2" type="ORF">ADS79_24070</name>
</gene>
<proteinExistence type="predicted"/>
<sequence>MKGECCSVSKIDNPWRAITLVTLIGVDMAVCVIGGVLLGKYLDGFFATNPLFLMVGLLAGLGIGVYSVYRIVRGYL</sequence>
<protein>
    <submittedName>
        <fullName evidence="2">Membrane protein</fullName>
    </submittedName>
</protein>
<reference evidence="3" key="1">
    <citation type="submission" date="2015-07" db="EMBL/GenBank/DDBJ databases">
        <title>Genome sequencing project for genomic taxonomy and phylogenomics of Bacillus-like bacteria.</title>
        <authorList>
            <person name="Liu B."/>
            <person name="Wang J."/>
            <person name="Zhu Y."/>
            <person name="Liu G."/>
            <person name="Chen Q."/>
            <person name="Chen Z."/>
            <person name="Lan J."/>
            <person name="Che J."/>
            <person name="Ge C."/>
            <person name="Shi H."/>
            <person name="Pan Z."/>
            <person name="Liu X."/>
        </authorList>
    </citation>
    <scope>NUCLEOTIDE SEQUENCE [LARGE SCALE GENOMIC DNA]</scope>
    <source>
        <strain evidence="3">DSM 9887</strain>
    </source>
</reference>
<keyword evidence="1" id="KW-1133">Transmembrane helix</keyword>
<accession>A0A0K9YT13</accession>